<dbReference type="EMBL" id="PXOA01000140">
    <property type="protein sequence ID" value="RFU79753.1"/>
    <property type="molecule type" value="Genomic_DNA"/>
</dbReference>
<accession>A0A395NUT9</accession>
<dbReference type="Proteomes" id="UP000266272">
    <property type="component" value="Unassembled WGS sequence"/>
</dbReference>
<feature type="signal peptide" evidence="1">
    <location>
        <begin position="1"/>
        <end position="22"/>
    </location>
</feature>
<feature type="chain" id="PRO_5017283466" evidence="1">
    <location>
        <begin position="23"/>
        <end position="218"/>
    </location>
</feature>
<keyword evidence="3" id="KW-1185">Reference proteome</keyword>
<proteinExistence type="predicted"/>
<keyword evidence="1" id="KW-0732">Signal</keyword>
<evidence type="ECO:0000313" key="3">
    <source>
        <dbReference type="Proteomes" id="UP000266272"/>
    </source>
</evidence>
<evidence type="ECO:0000256" key="1">
    <source>
        <dbReference type="SAM" id="SignalP"/>
    </source>
</evidence>
<comment type="caution">
    <text evidence="2">The sequence shown here is derived from an EMBL/GenBank/DDBJ whole genome shotgun (WGS) entry which is preliminary data.</text>
</comment>
<reference evidence="2 3" key="1">
    <citation type="journal article" date="2018" name="PLoS Pathog.">
        <title>Evolution of structural diversity of trichothecenes, a family of toxins produced by plant pathogenic and entomopathogenic fungi.</title>
        <authorList>
            <person name="Proctor R.H."/>
            <person name="McCormick S.P."/>
            <person name="Kim H.S."/>
            <person name="Cardoza R.E."/>
            <person name="Stanley A.M."/>
            <person name="Lindo L."/>
            <person name="Kelly A."/>
            <person name="Brown D.W."/>
            <person name="Lee T."/>
            <person name="Vaughan M.M."/>
            <person name="Alexander N.J."/>
            <person name="Busman M."/>
            <person name="Gutierrez S."/>
        </authorList>
    </citation>
    <scope>NUCLEOTIDE SEQUENCE [LARGE SCALE GENOMIC DNA]</scope>
    <source>
        <strain evidence="2 3">IBT 40837</strain>
    </source>
</reference>
<gene>
    <name evidence="2" type="ORF">TARUN_2464</name>
</gene>
<organism evidence="2 3">
    <name type="scientific">Trichoderma arundinaceum</name>
    <dbReference type="NCBI Taxonomy" id="490622"/>
    <lineage>
        <taxon>Eukaryota</taxon>
        <taxon>Fungi</taxon>
        <taxon>Dikarya</taxon>
        <taxon>Ascomycota</taxon>
        <taxon>Pezizomycotina</taxon>
        <taxon>Sordariomycetes</taxon>
        <taxon>Hypocreomycetidae</taxon>
        <taxon>Hypocreales</taxon>
        <taxon>Hypocreaceae</taxon>
        <taxon>Trichoderma</taxon>
    </lineage>
</organism>
<sequence length="218" mass="24296">MRFYPGGISSFWIILSPLLVYAVDDPPLPGTPYYGKIDLAYLNGCYFRFQNPRDGQTPISARVTRLDWQTTPEDVSRTFNDFGNANEQNVQLFLKGIGALGYANYVTPCGIIPQYGLNKDKTIVSVLLPTGVKKVEQVYANYETLDPVNRGVGGIFGIRTKEPLLDSDWAYTTGDLLKKAIAQWRELQNVFTPTTDAVVNLIRSDGTPVLLVMHITEP</sequence>
<dbReference type="OrthoDB" id="5429831at2759"/>
<name>A0A395NUT9_TRIAR</name>
<protein>
    <submittedName>
        <fullName evidence="2">Uncharacterized protein</fullName>
    </submittedName>
</protein>
<evidence type="ECO:0000313" key="2">
    <source>
        <dbReference type="EMBL" id="RFU79753.1"/>
    </source>
</evidence>
<dbReference type="AlphaFoldDB" id="A0A395NUT9"/>